<proteinExistence type="inferred from homology"/>
<keyword evidence="8" id="KW-0999">Mitochondrion inner membrane</keyword>
<keyword evidence="7" id="KW-0679">Respiratory chain</keyword>
<evidence type="ECO:0000256" key="13">
    <source>
        <dbReference type="ARBA" id="ARBA00030360"/>
    </source>
</evidence>
<gene>
    <name evidence="15" type="ORF">O3M35_004628</name>
</gene>
<sequence length="103" mass="11626">MGKKFEIREVSGLVGIFRDLFLGRKYLSPLRYGPLYAARTQPPPEIPGGPAHKLSNNYYYERDPRREVNPPLLIASGYKQISAPGEGKVALRSPTPGNLWQWD</sequence>
<dbReference type="Pfam" id="PF07347">
    <property type="entry name" value="CI-B14_5a"/>
    <property type="match status" value="1"/>
</dbReference>
<evidence type="ECO:0000256" key="1">
    <source>
        <dbReference type="ARBA" id="ARBA00003195"/>
    </source>
</evidence>
<accession>A0AAW1CLZ3</accession>
<keyword evidence="12" id="KW-0472">Membrane</keyword>
<dbReference type="EMBL" id="JAPXFL010000015">
    <property type="protein sequence ID" value="KAK9497280.1"/>
    <property type="molecule type" value="Genomic_DNA"/>
</dbReference>
<evidence type="ECO:0000313" key="15">
    <source>
        <dbReference type="EMBL" id="KAK9497280.1"/>
    </source>
</evidence>
<dbReference type="AlphaFoldDB" id="A0AAW1CLZ3"/>
<protein>
    <recommendedName>
        <fullName evidence="5">NADH dehydrogenase [ubiquinone] 1 alpha subcomplex subunit 7</fullName>
    </recommendedName>
    <alternativeName>
        <fullName evidence="14">Complex I-B14.5a</fullName>
    </alternativeName>
    <alternativeName>
        <fullName evidence="13">NADH-ubiquinone oxidoreductase subunit B14.5a</fullName>
    </alternativeName>
</protein>
<evidence type="ECO:0000256" key="11">
    <source>
        <dbReference type="ARBA" id="ARBA00023128"/>
    </source>
</evidence>
<comment type="function">
    <text evidence="1">Accessory subunit of the mitochondrial membrane respiratory chain NADH dehydrogenase (Complex I), that is believed not to be involved in catalysis. Complex I functions in the transfer of electrons from NADH to the respiratory chain. The immediate electron acceptor for the enzyme is believed to be ubiquinone.</text>
</comment>
<reference evidence="15 16" key="1">
    <citation type="submission" date="2022-12" db="EMBL/GenBank/DDBJ databases">
        <title>Chromosome-level genome assembly of true bugs.</title>
        <authorList>
            <person name="Ma L."/>
            <person name="Li H."/>
        </authorList>
    </citation>
    <scope>NUCLEOTIDE SEQUENCE [LARGE SCALE GENOMIC DNA]</scope>
    <source>
        <strain evidence="15">Lab_2022b</strain>
    </source>
</reference>
<dbReference type="PANTHER" id="PTHR12485">
    <property type="entry name" value="NADH-UBIQUINONE OXIDOREDUCTASE SUBUNIT B"/>
    <property type="match status" value="1"/>
</dbReference>
<keyword evidence="10" id="KW-0007">Acetylation</keyword>
<dbReference type="GO" id="GO:0005743">
    <property type="term" value="C:mitochondrial inner membrane"/>
    <property type="evidence" value="ECO:0007669"/>
    <property type="project" value="UniProtKB-SubCell"/>
</dbReference>
<keyword evidence="9" id="KW-0249">Electron transport</keyword>
<dbReference type="GO" id="GO:0006120">
    <property type="term" value="P:mitochondrial electron transport, NADH to ubiquinone"/>
    <property type="evidence" value="ECO:0007669"/>
    <property type="project" value="TreeGrafter"/>
</dbReference>
<dbReference type="Proteomes" id="UP001461498">
    <property type="component" value="Unassembled WGS sequence"/>
</dbReference>
<evidence type="ECO:0000256" key="9">
    <source>
        <dbReference type="ARBA" id="ARBA00022982"/>
    </source>
</evidence>
<evidence type="ECO:0000256" key="8">
    <source>
        <dbReference type="ARBA" id="ARBA00022792"/>
    </source>
</evidence>
<evidence type="ECO:0000256" key="5">
    <source>
        <dbReference type="ARBA" id="ARBA00016383"/>
    </source>
</evidence>
<evidence type="ECO:0000256" key="7">
    <source>
        <dbReference type="ARBA" id="ARBA00022660"/>
    </source>
</evidence>
<dbReference type="PANTHER" id="PTHR12485:SF1">
    <property type="entry name" value="NADH DEHYDROGENASE [UBIQUINONE] 1 ALPHA SUBCOMPLEX SUBUNIT 7"/>
    <property type="match status" value="1"/>
</dbReference>
<evidence type="ECO:0000256" key="10">
    <source>
        <dbReference type="ARBA" id="ARBA00022990"/>
    </source>
</evidence>
<name>A0AAW1CLZ3_9HEMI</name>
<keyword evidence="11" id="KW-0496">Mitochondrion</keyword>
<comment type="caution">
    <text evidence="15">The sequence shown here is derived from an EMBL/GenBank/DDBJ whole genome shotgun (WGS) entry which is preliminary data.</text>
</comment>
<keyword evidence="16" id="KW-1185">Reference proteome</keyword>
<keyword evidence="6" id="KW-0813">Transport</keyword>
<dbReference type="InterPro" id="IPR009947">
    <property type="entry name" value="NDUA7"/>
</dbReference>
<evidence type="ECO:0000256" key="12">
    <source>
        <dbReference type="ARBA" id="ARBA00023136"/>
    </source>
</evidence>
<evidence type="ECO:0000313" key="16">
    <source>
        <dbReference type="Proteomes" id="UP001461498"/>
    </source>
</evidence>
<comment type="subcellular location">
    <subcellularLocation>
        <location evidence="2">Mitochondrion inner membrane</location>
        <topology evidence="2">Peripheral membrane protein</topology>
        <orientation evidence="2">Matrix side</orientation>
    </subcellularLocation>
</comment>
<evidence type="ECO:0000256" key="14">
    <source>
        <dbReference type="ARBA" id="ARBA00033401"/>
    </source>
</evidence>
<evidence type="ECO:0000256" key="6">
    <source>
        <dbReference type="ARBA" id="ARBA00022448"/>
    </source>
</evidence>
<comment type="subunit">
    <text evidence="4">Complex I is composed of 45 different subunits.</text>
</comment>
<evidence type="ECO:0000256" key="3">
    <source>
        <dbReference type="ARBA" id="ARBA00005482"/>
    </source>
</evidence>
<evidence type="ECO:0000256" key="2">
    <source>
        <dbReference type="ARBA" id="ARBA00004443"/>
    </source>
</evidence>
<evidence type="ECO:0000256" key="4">
    <source>
        <dbReference type="ARBA" id="ARBA00011533"/>
    </source>
</evidence>
<organism evidence="15 16">
    <name type="scientific">Rhynocoris fuscipes</name>
    <dbReference type="NCBI Taxonomy" id="488301"/>
    <lineage>
        <taxon>Eukaryota</taxon>
        <taxon>Metazoa</taxon>
        <taxon>Ecdysozoa</taxon>
        <taxon>Arthropoda</taxon>
        <taxon>Hexapoda</taxon>
        <taxon>Insecta</taxon>
        <taxon>Pterygota</taxon>
        <taxon>Neoptera</taxon>
        <taxon>Paraneoptera</taxon>
        <taxon>Hemiptera</taxon>
        <taxon>Heteroptera</taxon>
        <taxon>Panheteroptera</taxon>
        <taxon>Cimicomorpha</taxon>
        <taxon>Reduviidae</taxon>
        <taxon>Harpactorinae</taxon>
        <taxon>Harpactorini</taxon>
        <taxon>Rhynocoris</taxon>
    </lineage>
</organism>
<comment type="similarity">
    <text evidence="3">Belongs to the complex I NDUFA7 subunit family.</text>
</comment>